<dbReference type="PROSITE" id="PS50164">
    <property type="entry name" value="GIY_YIG"/>
    <property type="match status" value="1"/>
</dbReference>
<name>A0A8B8A1H4_ACAPL</name>
<keyword evidence="2" id="KW-1185">Reference proteome</keyword>
<dbReference type="KEGG" id="aplc:110990735"/>
<evidence type="ECO:0000259" key="1">
    <source>
        <dbReference type="PROSITE" id="PS50164"/>
    </source>
</evidence>
<feature type="domain" description="GIY-YIG" evidence="1">
    <location>
        <begin position="99"/>
        <end position="183"/>
    </location>
</feature>
<dbReference type="OrthoDB" id="10056750at2759"/>
<evidence type="ECO:0000313" key="3">
    <source>
        <dbReference type="RefSeq" id="XP_022111524.1"/>
    </source>
</evidence>
<dbReference type="Proteomes" id="UP000694845">
    <property type="component" value="Unplaced"/>
</dbReference>
<dbReference type="PANTHER" id="PTHR21301:SF11">
    <property type="entry name" value="GIY-YIG DOMAIN-CONTAINING PROTEIN"/>
    <property type="match status" value="1"/>
</dbReference>
<accession>A0A8B8A1H4</accession>
<reference evidence="3" key="1">
    <citation type="submission" date="2025-08" db="UniProtKB">
        <authorList>
            <consortium name="RefSeq"/>
        </authorList>
    </citation>
    <scope>IDENTIFICATION</scope>
</reference>
<gene>
    <name evidence="3" type="primary">LOC110990735</name>
</gene>
<dbReference type="OMA" id="IGFHIND"/>
<dbReference type="InterPro" id="IPR000305">
    <property type="entry name" value="GIY-YIG_endonuc"/>
</dbReference>
<protein>
    <submittedName>
        <fullName evidence="3">Uncharacterized protein LOC110990735</fullName>
    </submittedName>
</protein>
<dbReference type="RefSeq" id="XP_022111524.1">
    <property type="nucleotide sequence ID" value="XM_022255832.1"/>
</dbReference>
<evidence type="ECO:0000313" key="2">
    <source>
        <dbReference type="Proteomes" id="UP000694845"/>
    </source>
</evidence>
<organism evidence="2 3">
    <name type="scientific">Acanthaster planci</name>
    <name type="common">Crown-of-thorns starfish</name>
    <dbReference type="NCBI Taxonomy" id="133434"/>
    <lineage>
        <taxon>Eukaryota</taxon>
        <taxon>Metazoa</taxon>
        <taxon>Echinodermata</taxon>
        <taxon>Eleutherozoa</taxon>
        <taxon>Asterozoa</taxon>
        <taxon>Asteroidea</taxon>
        <taxon>Valvatacea</taxon>
        <taxon>Valvatida</taxon>
        <taxon>Acanthasteridae</taxon>
        <taxon>Acanthaster</taxon>
    </lineage>
</organism>
<dbReference type="AlphaFoldDB" id="A0A8B8A1H4"/>
<proteinExistence type="predicted"/>
<dbReference type="PANTHER" id="PTHR21301">
    <property type="entry name" value="REVERSE TRANSCRIPTASE"/>
    <property type="match status" value="1"/>
</dbReference>
<sequence length="204" mass="23869">MEKKQDGHIAFLDVEVSRLPDDTLSRTVYRKPTHTDRYLNNRSFHHTSIKAPVNRTLVRNTSHRIQCIFLHHGIKVFHTTPNKIQATLQSHKDKQDPKTKPGVYRIPCECGKVYIGETGRGLTTRLNEHRAHGRWGDLEKSAIIKHSSTEDHQVHWQQAHLIANIEQWYPRRVREAIEIHKNRTVPQDTGFTISYIWRPIRNPS</sequence>
<dbReference type="CDD" id="cd10442">
    <property type="entry name" value="GIY-YIG_PLEs"/>
    <property type="match status" value="1"/>
</dbReference>
<dbReference type="GeneID" id="110990735"/>